<dbReference type="Proteomes" id="UP000664521">
    <property type="component" value="Unassembled WGS sequence"/>
</dbReference>
<organism evidence="2 3">
    <name type="scientific">Heterodermia speciosa</name>
    <dbReference type="NCBI Taxonomy" id="116794"/>
    <lineage>
        <taxon>Eukaryota</taxon>
        <taxon>Fungi</taxon>
        <taxon>Dikarya</taxon>
        <taxon>Ascomycota</taxon>
        <taxon>Pezizomycotina</taxon>
        <taxon>Lecanoromycetes</taxon>
        <taxon>OSLEUM clade</taxon>
        <taxon>Lecanoromycetidae</taxon>
        <taxon>Caliciales</taxon>
        <taxon>Physciaceae</taxon>
        <taxon>Heterodermia</taxon>
    </lineage>
</organism>
<dbReference type="AlphaFoldDB" id="A0A8H3ISD1"/>
<feature type="chain" id="PRO_5034678722" evidence="1">
    <location>
        <begin position="25"/>
        <end position="207"/>
    </location>
</feature>
<dbReference type="EMBL" id="CAJPDS010000059">
    <property type="protein sequence ID" value="CAF9931495.1"/>
    <property type="molecule type" value="Genomic_DNA"/>
</dbReference>
<feature type="signal peptide" evidence="1">
    <location>
        <begin position="1"/>
        <end position="24"/>
    </location>
</feature>
<keyword evidence="3" id="KW-1185">Reference proteome</keyword>
<evidence type="ECO:0000313" key="3">
    <source>
        <dbReference type="Proteomes" id="UP000664521"/>
    </source>
</evidence>
<dbReference type="OrthoDB" id="5296331at2759"/>
<evidence type="ECO:0000313" key="2">
    <source>
        <dbReference type="EMBL" id="CAF9931495.1"/>
    </source>
</evidence>
<accession>A0A8H3ISD1</accession>
<reference evidence="2" key="1">
    <citation type="submission" date="2021-03" db="EMBL/GenBank/DDBJ databases">
        <authorList>
            <person name="Tagirdzhanova G."/>
        </authorList>
    </citation>
    <scope>NUCLEOTIDE SEQUENCE</scope>
</reference>
<protein>
    <submittedName>
        <fullName evidence="2">Uncharacterized protein</fullName>
    </submittedName>
</protein>
<keyword evidence="1" id="KW-0732">Signal</keyword>
<comment type="caution">
    <text evidence="2">The sequence shown here is derived from an EMBL/GenBank/DDBJ whole genome shotgun (WGS) entry which is preliminary data.</text>
</comment>
<proteinExistence type="predicted"/>
<sequence length="207" mass="23260">MLSALRGVPLWLPLLFSNPTTILGVPALSPSQPTLFPLFNTNLTDFSDHNGLLALPLTNSTPSLGSIERWDYSIPSTTLMLRIAGYPPRKIDRFALGRTILAAQGRIRTHIKINGDGELWEEDDPFEISYLRTGLCLIGIASPSTTPDTRSDFKLRYSTVESVLQGLWLFMYRGEHEFEMIFKVEDKAREMRREGEELVGLGKVVYG</sequence>
<evidence type="ECO:0000256" key="1">
    <source>
        <dbReference type="SAM" id="SignalP"/>
    </source>
</evidence>
<gene>
    <name evidence="2" type="ORF">HETSPECPRED_007888</name>
</gene>
<name>A0A8H3ISD1_9LECA</name>